<name>A0A7C4NTI0_9BACT</name>
<dbReference type="InterPro" id="IPR029056">
    <property type="entry name" value="Ribokinase-like"/>
</dbReference>
<protein>
    <submittedName>
        <fullName evidence="1">Uncharacterized protein</fullName>
    </submittedName>
</protein>
<dbReference type="GO" id="GO:0003824">
    <property type="term" value="F:catalytic activity"/>
    <property type="evidence" value="ECO:0007669"/>
    <property type="project" value="UniProtKB-ARBA"/>
</dbReference>
<accession>A0A7C4NTI0</accession>
<organism evidence="1">
    <name type="scientific">Thermodesulfobacterium geofontis</name>
    <dbReference type="NCBI Taxonomy" id="1295609"/>
    <lineage>
        <taxon>Bacteria</taxon>
        <taxon>Pseudomonadati</taxon>
        <taxon>Thermodesulfobacteriota</taxon>
        <taxon>Thermodesulfobacteria</taxon>
        <taxon>Thermodesulfobacteriales</taxon>
        <taxon>Thermodesulfobacteriaceae</taxon>
        <taxon>Thermodesulfobacterium</taxon>
    </lineage>
</organism>
<sequence>MQGFLRKIYGNDVKIEDWEEKEALSYVDILHADEVEAKILSGEEDIKKCSKETLSIWTQGGCYYFRQKRKPNLC</sequence>
<dbReference type="AlphaFoldDB" id="A0A7C4NTI0"/>
<dbReference type="EMBL" id="DSZN01000086">
    <property type="protein sequence ID" value="HGQ85701.1"/>
    <property type="molecule type" value="Genomic_DNA"/>
</dbReference>
<comment type="caution">
    <text evidence="1">The sequence shown here is derived from an EMBL/GenBank/DDBJ whole genome shotgun (WGS) entry which is preliminary data.</text>
</comment>
<dbReference type="Gene3D" id="3.40.1190.20">
    <property type="match status" value="1"/>
</dbReference>
<reference evidence="1" key="1">
    <citation type="journal article" date="2020" name="mSystems">
        <title>Genome- and Community-Level Interaction Insights into Carbon Utilization and Element Cycling Functions of Hydrothermarchaeota in Hydrothermal Sediment.</title>
        <authorList>
            <person name="Zhou Z."/>
            <person name="Liu Y."/>
            <person name="Xu W."/>
            <person name="Pan J."/>
            <person name="Luo Z.H."/>
            <person name="Li M."/>
        </authorList>
    </citation>
    <scope>NUCLEOTIDE SEQUENCE [LARGE SCALE GENOMIC DNA]</scope>
    <source>
        <strain evidence="1">SpSt-6</strain>
    </source>
</reference>
<evidence type="ECO:0000313" key="1">
    <source>
        <dbReference type="EMBL" id="HGQ85701.1"/>
    </source>
</evidence>
<gene>
    <name evidence="1" type="ORF">ENT66_05060</name>
</gene>
<proteinExistence type="predicted"/>